<dbReference type="Proteomes" id="UP001596109">
    <property type="component" value="Unassembled WGS sequence"/>
</dbReference>
<dbReference type="EMBL" id="JBHSNO010000005">
    <property type="protein sequence ID" value="MFC5589550.1"/>
    <property type="molecule type" value="Genomic_DNA"/>
</dbReference>
<sequence>MNCQTIHDGGVKMITDFKVRKEIFEDTQYETLHFELMLDGKEYQGHYKDDEVNWFQMQPSQDAHEISIDELEDEVRNRLRDWKEIEQ</sequence>
<accession>A0ABW0TM77</accession>
<protein>
    <submittedName>
        <fullName evidence="1">Uncharacterized protein</fullName>
    </submittedName>
</protein>
<comment type="caution">
    <text evidence="1">The sequence shown here is derived from an EMBL/GenBank/DDBJ whole genome shotgun (WGS) entry which is preliminary data.</text>
</comment>
<gene>
    <name evidence="1" type="ORF">ACFPRA_11660</name>
</gene>
<name>A0ABW0TM77_9BACL</name>
<evidence type="ECO:0000313" key="2">
    <source>
        <dbReference type="Proteomes" id="UP001596109"/>
    </source>
</evidence>
<proteinExistence type="predicted"/>
<dbReference type="RefSeq" id="WP_381434391.1">
    <property type="nucleotide sequence ID" value="NZ_JBHSNO010000005.1"/>
</dbReference>
<keyword evidence="2" id="KW-1185">Reference proteome</keyword>
<reference evidence="2" key="1">
    <citation type="journal article" date="2019" name="Int. J. Syst. Evol. Microbiol.">
        <title>The Global Catalogue of Microorganisms (GCM) 10K type strain sequencing project: providing services to taxonomists for standard genome sequencing and annotation.</title>
        <authorList>
            <consortium name="The Broad Institute Genomics Platform"/>
            <consortium name="The Broad Institute Genome Sequencing Center for Infectious Disease"/>
            <person name="Wu L."/>
            <person name="Ma J."/>
        </authorList>
    </citation>
    <scope>NUCLEOTIDE SEQUENCE [LARGE SCALE GENOMIC DNA]</scope>
    <source>
        <strain evidence="2">CGMCC 4.1434</strain>
    </source>
</reference>
<organism evidence="1 2">
    <name type="scientific">Sporosarcina soli</name>
    <dbReference type="NCBI Taxonomy" id="334736"/>
    <lineage>
        <taxon>Bacteria</taxon>
        <taxon>Bacillati</taxon>
        <taxon>Bacillota</taxon>
        <taxon>Bacilli</taxon>
        <taxon>Bacillales</taxon>
        <taxon>Caryophanaceae</taxon>
        <taxon>Sporosarcina</taxon>
    </lineage>
</organism>
<evidence type="ECO:0000313" key="1">
    <source>
        <dbReference type="EMBL" id="MFC5589550.1"/>
    </source>
</evidence>